<sequence>MSNQLLRTILTIPAILVGFTFHEYAHAKVADILGDKTPRFQGRLTLNPITHIDPIGFLMILICRFGWAKPVQINRSAFKDPYKDDLKVSLAGPIANLIVAILGAILYKVYIEIFSSIELSSQVSLVLGLISIIIKMIYIMNVYLFIFNLLPVPGLDGFAIIEDLFPNFFLQIEEKVDRYKFIIFIAIIYFGGSIISYPGEVIISLIERLLGII</sequence>
<dbReference type="STRING" id="1121302.SAMN02745163_01041"/>
<keyword evidence="16" id="KW-1185">Reference proteome</keyword>
<dbReference type="GO" id="GO:0008237">
    <property type="term" value="F:metallopeptidase activity"/>
    <property type="evidence" value="ECO:0007669"/>
    <property type="project" value="UniProtKB-KW"/>
</dbReference>
<keyword evidence="5 15" id="KW-0645">Protease</keyword>
<feature type="transmembrane region" description="Helical" evidence="13">
    <location>
        <begin position="51"/>
        <end position="67"/>
    </location>
</feature>
<feature type="transmembrane region" description="Helical" evidence="13">
    <location>
        <begin position="88"/>
        <end position="107"/>
    </location>
</feature>
<evidence type="ECO:0000256" key="8">
    <source>
        <dbReference type="ARBA" id="ARBA00022801"/>
    </source>
</evidence>
<evidence type="ECO:0000256" key="1">
    <source>
        <dbReference type="ARBA" id="ARBA00001947"/>
    </source>
</evidence>
<feature type="domain" description="Peptidase M50" evidence="14">
    <location>
        <begin position="12"/>
        <end position="186"/>
    </location>
</feature>
<dbReference type="CDD" id="cd06158">
    <property type="entry name" value="S2P-M50_like_1"/>
    <property type="match status" value="1"/>
</dbReference>
<dbReference type="PANTHER" id="PTHR35864">
    <property type="entry name" value="ZINC METALLOPROTEASE MJ0611-RELATED"/>
    <property type="match status" value="1"/>
</dbReference>
<keyword evidence="4" id="KW-1003">Cell membrane</keyword>
<evidence type="ECO:0000313" key="15">
    <source>
        <dbReference type="EMBL" id="SHI92922.1"/>
    </source>
</evidence>
<keyword evidence="7" id="KW-0479">Metal-binding</keyword>
<evidence type="ECO:0000259" key="14">
    <source>
        <dbReference type="Pfam" id="PF02163"/>
    </source>
</evidence>
<dbReference type="Proteomes" id="UP000184310">
    <property type="component" value="Unassembled WGS sequence"/>
</dbReference>
<dbReference type="GO" id="GO:0005886">
    <property type="term" value="C:plasma membrane"/>
    <property type="evidence" value="ECO:0007669"/>
    <property type="project" value="UniProtKB-SubCell"/>
</dbReference>
<keyword evidence="6 13" id="KW-0812">Transmembrane</keyword>
<keyword evidence="11" id="KW-0482">Metalloprotease</keyword>
<evidence type="ECO:0000256" key="12">
    <source>
        <dbReference type="ARBA" id="ARBA00023136"/>
    </source>
</evidence>
<gene>
    <name evidence="15" type="ORF">SAMN02745163_01041</name>
</gene>
<dbReference type="InterPro" id="IPR044537">
    <property type="entry name" value="Rip2-like"/>
</dbReference>
<feature type="transmembrane region" description="Helical" evidence="13">
    <location>
        <begin position="181"/>
        <end position="206"/>
    </location>
</feature>
<evidence type="ECO:0000256" key="6">
    <source>
        <dbReference type="ARBA" id="ARBA00022692"/>
    </source>
</evidence>
<dbReference type="AlphaFoldDB" id="A0A1M6F5I2"/>
<organism evidence="15 16">
    <name type="scientific">Clostridium cavendishii DSM 21758</name>
    <dbReference type="NCBI Taxonomy" id="1121302"/>
    <lineage>
        <taxon>Bacteria</taxon>
        <taxon>Bacillati</taxon>
        <taxon>Bacillota</taxon>
        <taxon>Clostridia</taxon>
        <taxon>Eubacteriales</taxon>
        <taxon>Clostridiaceae</taxon>
        <taxon>Clostridium</taxon>
    </lineage>
</organism>
<comment type="cofactor">
    <cofactor evidence="1">
        <name>Zn(2+)</name>
        <dbReference type="ChEBI" id="CHEBI:29105"/>
    </cofactor>
</comment>
<keyword evidence="10 13" id="KW-1133">Transmembrane helix</keyword>
<dbReference type="PANTHER" id="PTHR35864:SF1">
    <property type="entry name" value="ZINC METALLOPROTEASE YWHC-RELATED"/>
    <property type="match status" value="1"/>
</dbReference>
<dbReference type="GO" id="GO:0046872">
    <property type="term" value="F:metal ion binding"/>
    <property type="evidence" value="ECO:0007669"/>
    <property type="project" value="UniProtKB-KW"/>
</dbReference>
<dbReference type="InterPro" id="IPR008915">
    <property type="entry name" value="Peptidase_M50"/>
</dbReference>
<evidence type="ECO:0000256" key="3">
    <source>
        <dbReference type="ARBA" id="ARBA00007931"/>
    </source>
</evidence>
<evidence type="ECO:0000256" key="5">
    <source>
        <dbReference type="ARBA" id="ARBA00022670"/>
    </source>
</evidence>
<evidence type="ECO:0000256" key="4">
    <source>
        <dbReference type="ARBA" id="ARBA00022475"/>
    </source>
</evidence>
<dbReference type="EMBL" id="FQZB01000005">
    <property type="protein sequence ID" value="SHI92922.1"/>
    <property type="molecule type" value="Genomic_DNA"/>
</dbReference>
<evidence type="ECO:0000256" key="10">
    <source>
        <dbReference type="ARBA" id="ARBA00022989"/>
    </source>
</evidence>
<keyword evidence="12 13" id="KW-0472">Membrane</keyword>
<keyword evidence="8" id="KW-0378">Hydrolase</keyword>
<proteinExistence type="inferred from homology"/>
<accession>A0A1M6F5I2</accession>
<protein>
    <submittedName>
        <fullName evidence="15">Zn-dependent protease (Includes SpoIVFB)</fullName>
    </submittedName>
</protein>
<reference evidence="15 16" key="1">
    <citation type="submission" date="2016-11" db="EMBL/GenBank/DDBJ databases">
        <authorList>
            <person name="Jaros S."/>
            <person name="Januszkiewicz K."/>
            <person name="Wedrychowicz H."/>
        </authorList>
    </citation>
    <scope>NUCLEOTIDE SEQUENCE [LARGE SCALE GENOMIC DNA]</scope>
    <source>
        <strain evidence="15 16">DSM 21758</strain>
    </source>
</reference>
<dbReference type="InterPro" id="IPR052348">
    <property type="entry name" value="Metallopeptidase_M50B"/>
</dbReference>
<name>A0A1M6F5I2_9CLOT</name>
<keyword evidence="9" id="KW-0862">Zinc</keyword>
<dbReference type="Pfam" id="PF02163">
    <property type="entry name" value="Peptidase_M50"/>
    <property type="match status" value="1"/>
</dbReference>
<dbReference type="GO" id="GO:0006508">
    <property type="term" value="P:proteolysis"/>
    <property type="evidence" value="ECO:0007669"/>
    <property type="project" value="UniProtKB-KW"/>
</dbReference>
<evidence type="ECO:0000256" key="13">
    <source>
        <dbReference type="SAM" id="Phobius"/>
    </source>
</evidence>
<comment type="subcellular location">
    <subcellularLocation>
        <location evidence="2">Cell membrane</location>
        <topology evidence="2">Multi-pass membrane protein</topology>
    </subcellularLocation>
</comment>
<comment type="similarity">
    <text evidence="3">Belongs to the peptidase M50B family.</text>
</comment>
<dbReference type="OrthoDB" id="9800627at2"/>
<evidence type="ECO:0000256" key="7">
    <source>
        <dbReference type="ARBA" id="ARBA00022723"/>
    </source>
</evidence>
<evidence type="ECO:0000256" key="9">
    <source>
        <dbReference type="ARBA" id="ARBA00022833"/>
    </source>
</evidence>
<evidence type="ECO:0000256" key="2">
    <source>
        <dbReference type="ARBA" id="ARBA00004651"/>
    </source>
</evidence>
<evidence type="ECO:0000256" key="11">
    <source>
        <dbReference type="ARBA" id="ARBA00023049"/>
    </source>
</evidence>
<dbReference type="RefSeq" id="WP_072985609.1">
    <property type="nucleotide sequence ID" value="NZ_FQZB01000005.1"/>
</dbReference>
<evidence type="ECO:0000313" key="16">
    <source>
        <dbReference type="Proteomes" id="UP000184310"/>
    </source>
</evidence>